<dbReference type="KEGG" id="blac:94345844"/>
<dbReference type="RefSeq" id="XP_067822477.1">
    <property type="nucleotide sequence ID" value="XM_067960173.1"/>
</dbReference>
<proteinExistence type="inferred from homology"/>
<name>A0A976IIX6_BRELC</name>
<evidence type="ECO:0000313" key="3">
    <source>
        <dbReference type="EMBL" id="TDH72978.1"/>
    </source>
</evidence>
<dbReference type="AlphaFoldDB" id="A0A976IIX6"/>
<evidence type="ECO:0000313" key="2">
    <source>
        <dbReference type="EMBL" id="TDH72629.1"/>
    </source>
</evidence>
<dbReference type="Pfam" id="PF07065">
    <property type="entry name" value="D123"/>
    <property type="match status" value="1"/>
</dbReference>
<comment type="similarity">
    <text evidence="1">Belongs to the CDC123 family.</text>
</comment>
<reference evidence="2" key="2">
    <citation type="submission" date="2021-07" db="EMBL/GenBank/DDBJ databases">
        <authorList>
            <person name="Fletcher K."/>
        </authorList>
    </citation>
    <scope>NUCLEOTIDE SEQUENCE</scope>
    <source>
        <strain evidence="2">SF5</strain>
    </source>
</reference>
<sequence length="345" mass="38810">MVSYSAVQVNNCAFGAWYPQFKNVCIKGEVIPLPPAFVDLLLTDGVTLPPAPLESCTVDEDDKNEEDGDDASSLLTDEQLKVISTVRQQVEKVLKNFGGKFFPKTNWSAPRDASWLLGTLKCTSFEDVFLLLQASDFVVHDLTQPYTGCCGELVDKRPTNSYLVLKKWCNFLDSMLFRCFVIDHRLVAVCQRNCGEFYKFLLDLQDELCELLFEFYHGNFRSADGKLKFPDPNYSFDVYVDKRRRVYLIDINVFGAVTDTLLFSSEELLGLQNTTLTPEEATAEHNVIDFRVVESEKGICANPLGGYRAPTDLVDHLAGGNDFKAFIEQVQRDNATCSFGSEVSK</sequence>
<dbReference type="EMBL" id="SHOA02000001">
    <property type="protein sequence ID" value="TDH72978.1"/>
    <property type="molecule type" value="Genomic_DNA"/>
</dbReference>
<dbReference type="InterPro" id="IPR009772">
    <property type="entry name" value="CDC123"/>
</dbReference>
<dbReference type="OrthoDB" id="360540at2759"/>
<dbReference type="PANTHER" id="PTHR15323:SF6">
    <property type="entry name" value="CELL DIVISION CYCLE PROTEIN 123 HOMOLOG"/>
    <property type="match status" value="1"/>
</dbReference>
<organism evidence="2 4">
    <name type="scientific">Bremia lactucae</name>
    <name type="common">Lettuce downy mildew</name>
    <dbReference type="NCBI Taxonomy" id="4779"/>
    <lineage>
        <taxon>Eukaryota</taxon>
        <taxon>Sar</taxon>
        <taxon>Stramenopiles</taxon>
        <taxon>Oomycota</taxon>
        <taxon>Peronosporomycetes</taxon>
        <taxon>Peronosporales</taxon>
        <taxon>Peronosporaceae</taxon>
        <taxon>Bremia</taxon>
    </lineage>
</organism>
<reference evidence="2 4" key="1">
    <citation type="journal article" date="2021" name="Genome Biol.">
        <title>AFLAP: assembly-free linkage analysis pipeline using k-mers from genome sequencing data.</title>
        <authorList>
            <person name="Fletcher K."/>
            <person name="Zhang L."/>
            <person name="Gil J."/>
            <person name="Han R."/>
            <person name="Cavanaugh K."/>
            <person name="Michelmore R."/>
        </authorList>
    </citation>
    <scope>NUCLEOTIDE SEQUENCE [LARGE SCALE GENOMIC DNA]</scope>
    <source>
        <strain evidence="2 4">SF5</strain>
    </source>
</reference>
<evidence type="ECO:0000256" key="1">
    <source>
        <dbReference type="ARBA" id="ARBA00011047"/>
    </source>
</evidence>
<comment type="caution">
    <text evidence="2">The sequence shown here is derived from an EMBL/GenBank/DDBJ whole genome shotgun (WGS) entry which is preliminary data.</text>
</comment>
<dbReference type="GeneID" id="94345844"/>
<dbReference type="EMBL" id="SHOA02000012">
    <property type="protein sequence ID" value="TDH72629.1"/>
    <property type="molecule type" value="Genomic_DNA"/>
</dbReference>
<evidence type="ECO:0008006" key="5">
    <source>
        <dbReference type="Google" id="ProtNLM"/>
    </source>
</evidence>
<dbReference type="Proteomes" id="UP000294530">
    <property type="component" value="Unassembled WGS sequence"/>
</dbReference>
<dbReference type="GO" id="GO:0005737">
    <property type="term" value="C:cytoplasm"/>
    <property type="evidence" value="ECO:0007669"/>
    <property type="project" value="TreeGrafter"/>
</dbReference>
<accession>A0A976IIX6</accession>
<evidence type="ECO:0000313" key="4">
    <source>
        <dbReference type="Proteomes" id="UP000294530"/>
    </source>
</evidence>
<gene>
    <name evidence="3" type="ORF">CCR75_002073</name>
    <name evidence="2" type="ORF">CCR75_004277</name>
</gene>
<protein>
    <recommendedName>
        <fullName evidence="5">Cell division cycle protein 123</fullName>
    </recommendedName>
</protein>
<keyword evidence="4" id="KW-1185">Reference proteome</keyword>
<dbReference type="PANTHER" id="PTHR15323">
    <property type="entry name" value="D123 PROTEIN"/>
    <property type="match status" value="1"/>
</dbReference>